<sequence>MPKKGLGPRPISMLSPETRTLYEALVEKLKPNLPEPSRSESIGSHYSFGTDDSQSEDALLVDFDMAACYEYVDHDILAEELVIQTLDAEGVSALRALLHEIFPRGVGIPQAMEPSHLLADSYLYQVERNILRHGYMVHRYADDFRLIASSWGGRSRSNRTGS</sequence>
<dbReference type="Proteomes" id="UP001139168">
    <property type="component" value="Unassembled WGS sequence"/>
</dbReference>
<organism evidence="2 3">
    <name type="scientific">Arthrobacter gengyunqii</name>
    <dbReference type="NCBI Taxonomy" id="2886940"/>
    <lineage>
        <taxon>Bacteria</taxon>
        <taxon>Bacillati</taxon>
        <taxon>Actinomycetota</taxon>
        <taxon>Actinomycetes</taxon>
        <taxon>Micrococcales</taxon>
        <taxon>Micrococcaceae</taxon>
        <taxon>Arthrobacter</taxon>
    </lineage>
</organism>
<accession>A0ABS8GLR3</accession>
<evidence type="ECO:0000259" key="1">
    <source>
        <dbReference type="PROSITE" id="PS50878"/>
    </source>
</evidence>
<dbReference type="PROSITE" id="PS50878">
    <property type="entry name" value="RT_POL"/>
    <property type="match status" value="1"/>
</dbReference>
<gene>
    <name evidence="2" type="ORF">LJ752_16230</name>
</gene>
<proteinExistence type="predicted"/>
<evidence type="ECO:0000313" key="2">
    <source>
        <dbReference type="EMBL" id="MCC3267582.1"/>
    </source>
</evidence>
<evidence type="ECO:0000313" key="3">
    <source>
        <dbReference type="Proteomes" id="UP001139168"/>
    </source>
</evidence>
<dbReference type="Pfam" id="PF00078">
    <property type="entry name" value="RVT_1"/>
    <property type="match status" value="1"/>
</dbReference>
<dbReference type="EMBL" id="JAJFZQ010000011">
    <property type="protein sequence ID" value="MCC3267582.1"/>
    <property type="molecule type" value="Genomic_DNA"/>
</dbReference>
<name>A0ABS8GLR3_9MICC</name>
<keyword evidence="3" id="KW-1185">Reference proteome</keyword>
<protein>
    <recommendedName>
        <fullName evidence="1">Reverse transcriptase domain-containing protein</fullName>
    </recommendedName>
</protein>
<reference evidence="2" key="1">
    <citation type="submission" date="2021-10" db="EMBL/GenBank/DDBJ databases">
        <title>Novel species in genus Arthrobacter.</title>
        <authorList>
            <person name="Liu Y."/>
        </authorList>
    </citation>
    <scope>NUCLEOTIDE SEQUENCE</scope>
    <source>
        <strain evidence="2">Zg-Y786</strain>
    </source>
</reference>
<dbReference type="InterPro" id="IPR000477">
    <property type="entry name" value="RT_dom"/>
</dbReference>
<feature type="domain" description="Reverse transcriptase" evidence="1">
    <location>
        <begin position="1"/>
        <end position="162"/>
    </location>
</feature>
<comment type="caution">
    <text evidence="2">The sequence shown here is derived from an EMBL/GenBank/DDBJ whole genome shotgun (WGS) entry which is preliminary data.</text>
</comment>